<evidence type="ECO:0000313" key="7">
    <source>
        <dbReference type="Proteomes" id="UP001177670"/>
    </source>
</evidence>
<dbReference type="SUPFAM" id="SSF103473">
    <property type="entry name" value="MFS general substrate transporter"/>
    <property type="match status" value="1"/>
</dbReference>
<feature type="transmembrane region" description="Helical" evidence="5">
    <location>
        <begin position="90"/>
        <end position="110"/>
    </location>
</feature>
<sequence length="259" mass="29002">MKQHCRDSGEPSELPILKNVLTMIFHAMKDLRLATVVTGEMAVMYLYMRYRYHWNEVMFSMFTTFAMVTNLIGTAVSVGVFSHILKIDDAIVGIMSSMSKILAGFVYAFAITDWMIYLAAIVEIVNGTSFIAMRSIASKLVSTSELGKVNSLLGVCESLMPLIYGPMYSSIYAATMKTFPGTFFIVGACMTMPAVVAFFWLYTEHRKDRQLLEQEKVKSKEGPEENDLRTTKWQAVGEKKSEVPTMNGVANAAFESDHL</sequence>
<dbReference type="Proteomes" id="UP001177670">
    <property type="component" value="Unassembled WGS sequence"/>
</dbReference>
<dbReference type="PANTHER" id="PTHR23507:SF1">
    <property type="entry name" value="FI18259P1-RELATED"/>
    <property type="match status" value="1"/>
</dbReference>
<keyword evidence="2 5" id="KW-0812">Transmembrane</keyword>
<dbReference type="Gene3D" id="1.20.1250.20">
    <property type="entry name" value="MFS general substrate transporter like domains"/>
    <property type="match status" value="1"/>
</dbReference>
<dbReference type="EMBL" id="JAHYIQ010000002">
    <property type="protein sequence ID" value="KAK1134747.1"/>
    <property type="molecule type" value="Genomic_DNA"/>
</dbReference>
<keyword evidence="3 5" id="KW-1133">Transmembrane helix</keyword>
<feature type="transmembrane region" description="Helical" evidence="5">
    <location>
        <begin position="179"/>
        <end position="202"/>
    </location>
</feature>
<keyword evidence="7" id="KW-1185">Reference proteome</keyword>
<evidence type="ECO:0000256" key="5">
    <source>
        <dbReference type="SAM" id="Phobius"/>
    </source>
</evidence>
<dbReference type="AlphaFoldDB" id="A0AA40KVR3"/>
<feature type="transmembrane region" description="Helical" evidence="5">
    <location>
        <begin position="116"/>
        <end position="137"/>
    </location>
</feature>
<dbReference type="InterPro" id="IPR011701">
    <property type="entry name" value="MFS"/>
</dbReference>
<organism evidence="6 7">
    <name type="scientific">Melipona bicolor</name>
    <dbReference type="NCBI Taxonomy" id="60889"/>
    <lineage>
        <taxon>Eukaryota</taxon>
        <taxon>Metazoa</taxon>
        <taxon>Ecdysozoa</taxon>
        <taxon>Arthropoda</taxon>
        <taxon>Hexapoda</taxon>
        <taxon>Insecta</taxon>
        <taxon>Pterygota</taxon>
        <taxon>Neoptera</taxon>
        <taxon>Endopterygota</taxon>
        <taxon>Hymenoptera</taxon>
        <taxon>Apocrita</taxon>
        <taxon>Aculeata</taxon>
        <taxon>Apoidea</taxon>
        <taxon>Anthophila</taxon>
        <taxon>Apidae</taxon>
        <taxon>Melipona</taxon>
    </lineage>
</organism>
<keyword evidence="4 5" id="KW-0472">Membrane</keyword>
<comment type="subcellular location">
    <subcellularLocation>
        <location evidence="1">Membrane</location>
        <topology evidence="1">Multi-pass membrane protein</topology>
    </subcellularLocation>
</comment>
<reference evidence="6" key="1">
    <citation type="submission" date="2021-10" db="EMBL/GenBank/DDBJ databases">
        <title>Melipona bicolor Genome sequencing and assembly.</title>
        <authorList>
            <person name="Araujo N.S."/>
            <person name="Arias M.C."/>
        </authorList>
    </citation>
    <scope>NUCLEOTIDE SEQUENCE</scope>
    <source>
        <strain evidence="6">USP_2M_L1-L4_2017</strain>
        <tissue evidence="6">Whole body</tissue>
    </source>
</reference>
<protein>
    <recommendedName>
        <fullName evidence="8">Solute carrier family 46 member 3</fullName>
    </recommendedName>
</protein>
<evidence type="ECO:0000256" key="2">
    <source>
        <dbReference type="ARBA" id="ARBA00022692"/>
    </source>
</evidence>
<evidence type="ECO:0000256" key="3">
    <source>
        <dbReference type="ARBA" id="ARBA00022989"/>
    </source>
</evidence>
<dbReference type="InterPro" id="IPR036259">
    <property type="entry name" value="MFS_trans_sf"/>
</dbReference>
<evidence type="ECO:0000313" key="6">
    <source>
        <dbReference type="EMBL" id="KAK1134747.1"/>
    </source>
</evidence>
<dbReference type="GO" id="GO:0022857">
    <property type="term" value="F:transmembrane transporter activity"/>
    <property type="evidence" value="ECO:0007669"/>
    <property type="project" value="InterPro"/>
</dbReference>
<feature type="transmembrane region" description="Helical" evidence="5">
    <location>
        <begin position="149"/>
        <end position="167"/>
    </location>
</feature>
<evidence type="ECO:0008006" key="8">
    <source>
        <dbReference type="Google" id="ProtNLM"/>
    </source>
</evidence>
<accession>A0AA40KVR3</accession>
<dbReference type="GO" id="GO:0016020">
    <property type="term" value="C:membrane"/>
    <property type="evidence" value="ECO:0007669"/>
    <property type="project" value="UniProtKB-SubCell"/>
</dbReference>
<gene>
    <name evidence="6" type="ORF">K0M31_007525</name>
</gene>
<comment type="caution">
    <text evidence="6">The sequence shown here is derived from an EMBL/GenBank/DDBJ whole genome shotgun (WGS) entry which is preliminary data.</text>
</comment>
<proteinExistence type="predicted"/>
<feature type="transmembrane region" description="Helical" evidence="5">
    <location>
        <begin position="60"/>
        <end position="81"/>
    </location>
</feature>
<evidence type="ECO:0000256" key="4">
    <source>
        <dbReference type="ARBA" id="ARBA00023136"/>
    </source>
</evidence>
<dbReference type="Pfam" id="PF07690">
    <property type="entry name" value="MFS_1"/>
    <property type="match status" value="1"/>
</dbReference>
<evidence type="ECO:0000256" key="1">
    <source>
        <dbReference type="ARBA" id="ARBA00004141"/>
    </source>
</evidence>
<name>A0AA40KVR3_9HYME</name>
<feature type="transmembrane region" description="Helical" evidence="5">
    <location>
        <begin position="31"/>
        <end position="48"/>
    </location>
</feature>
<dbReference type="PANTHER" id="PTHR23507">
    <property type="entry name" value="ZGC:174356"/>
    <property type="match status" value="1"/>
</dbReference>